<organism evidence="2 3">
    <name type="scientific">Enterococcus silesiacus</name>
    <dbReference type="NCBI Taxonomy" id="332949"/>
    <lineage>
        <taxon>Bacteria</taxon>
        <taxon>Bacillati</taxon>
        <taxon>Bacillota</taxon>
        <taxon>Bacilli</taxon>
        <taxon>Lactobacillales</taxon>
        <taxon>Enterococcaceae</taxon>
        <taxon>Enterococcus</taxon>
    </lineage>
</organism>
<proteinExistence type="predicted"/>
<feature type="transmembrane region" description="Helical" evidence="1">
    <location>
        <begin position="328"/>
        <end position="347"/>
    </location>
</feature>
<dbReference type="AlphaFoldDB" id="A0AA91GE70"/>
<keyword evidence="1" id="KW-0812">Transmembrane</keyword>
<dbReference type="InterPro" id="IPR018580">
    <property type="entry name" value="Uncharacterised_YfhO"/>
</dbReference>
<reference evidence="2 3" key="1">
    <citation type="submission" date="2014-12" db="EMBL/GenBank/DDBJ databases">
        <title>Draft genome sequences of 29 type strains of Enterococci.</title>
        <authorList>
            <person name="Zhong Z."/>
            <person name="Sun Z."/>
            <person name="Liu W."/>
            <person name="Zhang W."/>
            <person name="Zhang H."/>
        </authorList>
    </citation>
    <scope>NUCLEOTIDE SEQUENCE [LARGE SCALE GENOMIC DNA]</scope>
    <source>
        <strain evidence="2 3">DSM 22801</strain>
    </source>
</reference>
<sequence>MSESKKMSQTIKKFIKTNGVALLLSFSLPVIIMVISYYLVGIYPGSKTTLLASDAFTQYANFHASFNNVLHGKQNIFYTWSGSLGLNYWAFMAYYLNGIFTPLVGLFDNIHMPDALYFLTLLKFGASGLAFWIFAHHTFKIRQWATIGLSVSYALMAYAVGYSEVIMWLDTFMYLPLIILGIHRLMDQHKPTLLFISYLFLFLSNFYMAFIVGVFSFMYFMVRMLTDVKNYKKKIIPYLFTSLLAGGASMITILPTIFDLSNNGEGLSTINKVLTKDTGPWDFVAKSLVGVYDTSKYESMPFIYIGLIPLMFCIFYFLTKKIPLKNKLLFGSLLMVLIASVYIYPLNLFWHGLHSPNMFLFRFSFLFSFMIILLAGYGLEVFEKEDFDQLLNGTLGIVGIFILFILVSNKKRYGIITTNSLIITVGLLIGYLVFWFIYHRNVKVAKWLPILFVLMMTGEAFVNSKVMIEGIRDDWGYPTRKRYDEFYPEIKNLVDQTNKANDTLFRLENLDPVSLDDSFNYGYSGVTMFSSIRNRHSSAYVNALGFRSLGSNLQVQYRNNTLLMDALVGIKYNIAKTDPSKFGFTKIATEGAYSLYENRFALPLGITTDDGIYETGAVSNQTELFNYLANTEGELFSFDEPKVADLENVIVTDEGNNIISYGEEIPNKPKKVTWLVTIPAHSQGYLSLVPASFNNKLERGAAIKVTVNGNSQSNRVMDYGQYYSIGYSEKATSIKVTATFTGSQKMTLFKPDVVFLNTQRFEKTVKQIQDKGVKFQTSGRKAKADISLAQDQVVLTTIPYDKGWKAYIDGKKVDIPTFKDAFLAIPVPAGKHSLELAFLPQGFLIGAVLFVLCLLVFIGYSLRLTRNKQLK</sequence>
<feature type="transmembrane region" description="Helical" evidence="1">
    <location>
        <begin position="88"/>
        <end position="108"/>
    </location>
</feature>
<dbReference type="PANTHER" id="PTHR38454:SF1">
    <property type="entry name" value="INTEGRAL MEMBRANE PROTEIN"/>
    <property type="match status" value="1"/>
</dbReference>
<evidence type="ECO:0000313" key="3">
    <source>
        <dbReference type="Proteomes" id="UP000183039"/>
    </source>
</evidence>
<dbReference type="Proteomes" id="UP000183039">
    <property type="component" value="Unassembled WGS sequence"/>
</dbReference>
<comment type="caution">
    <text evidence="2">The sequence shown here is derived from an EMBL/GenBank/DDBJ whole genome shotgun (WGS) entry which is preliminary data.</text>
</comment>
<feature type="transmembrane region" description="Helical" evidence="1">
    <location>
        <begin position="842"/>
        <end position="862"/>
    </location>
</feature>
<feature type="transmembrane region" description="Helical" evidence="1">
    <location>
        <begin position="390"/>
        <end position="407"/>
    </location>
</feature>
<dbReference type="PANTHER" id="PTHR38454">
    <property type="entry name" value="INTEGRAL MEMBRANE PROTEIN-RELATED"/>
    <property type="match status" value="1"/>
</dbReference>
<name>A0AA91GE70_9ENTE</name>
<protein>
    <recommendedName>
        <fullName evidence="4">Copper ABC transporter permease</fullName>
    </recommendedName>
</protein>
<feature type="transmembrane region" description="Helical" evidence="1">
    <location>
        <begin position="20"/>
        <end position="40"/>
    </location>
</feature>
<evidence type="ECO:0008006" key="4">
    <source>
        <dbReference type="Google" id="ProtNLM"/>
    </source>
</evidence>
<keyword evidence="1" id="KW-0472">Membrane</keyword>
<evidence type="ECO:0000256" key="1">
    <source>
        <dbReference type="SAM" id="Phobius"/>
    </source>
</evidence>
<feature type="transmembrane region" description="Helical" evidence="1">
    <location>
        <begin position="413"/>
        <end position="437"/>
    </location>
</feature>
<keyword evidence="1" id="KW-1133">Transmembrane helix</keyword>
<evidence type="ECO:0000313" key="2">
    <source>
        <dbReference type="EMBL" id="OJG93501.1"/>
    </source>
</evidence>
<feature type="transmembrane region" description="Helical" evidence="1">
    <location>
        <begin position="359"/>
        <end position="378"/>
    </location>
</feature>
<feature type="transmembrane region" description="Helical" evidence="1">
    <location>
        <begin position="141"/>
        <end position="160"/>
    </location>
</feature>
<feature type="transmembrane region" description="Helical" evidence="1">
    <location>
        <begin position="444"/>
        <end position="462"/>
    </location>
</feature>
<feature type="transmembrane region" description="Helical" evidence="1">
    <location>
        <begin position="198"/>
        <end position="223"/>
    </location>
</feature>
<dbReference type="EMBL" id="JXLC01000001">
    <property type="protein sequence ID" value="OJG93501.1"/>
    <property type="molecule type" value="Genomic_DNA"/>
</dbReference>
<feature type="transmembrane region" description="Helical" evidence="1">
    <location>
        <begin position="115"/>
        <end position="135"/>
    </location>
</feature>
<feature type="transmembrane region" description="Helical" evidence="1">
    <location>
        <begin position="302"/>
        <end position="319"/>
    </location>
</feature>
<accession>A0AA91GE70</accession>
<gene>
    <name evidence="2" type="ORF">RV15_GL000103</name>
</gene>
<feature type="transmembrane region" description="Helical" evidence="1">
    <location>
        <begin position="235"/>
        <end position="258"/>
    </location>
</feature>
<dbReference type="Pfam" id="PF09586">
    <property type="entry name" value="YfhO"/>
    <property type="match status" value="1"/>
</dbReference>